<protein>
    <submittedName>
        <fullName evidence="1">Uncharacterized protein</fullName>
    </submittedName>
</protein>
<keyword evidence="2" id="KW-1185">Reference proteome</keyword>
<evidence type="ECO:0000313" key="2">
    <source>
        <dbReference type="Proteomes" id="UP000744676"/>
    </source>
</evidence>
<proteinExistence type="predicted"/>
<reference evidence="1 2" key="1">
    <citation type="journal article" date="2020" name="Front. Microbiol.">
        <title>Phenotypic and Genetic Characterization of the Cheese Ripening Yeast Geotrichum candidum.</title>
        <authorList>
            <person name="Perkins V."/>
            <person name="Vignola S."/>
            <person name="Lessard M.H."/>
            <person name="Plante P.L."/>
            <person name="Corbeil J."/>
            <person name="Dugat-Bony E."/>
            <person name="Frenette M."/>
            <person name="Labrie S."/>
        </authorList>
    </citation>
    <scope>NUCLEOTIDE SEQUENCE [LARGE SCALE GENOMIC DNA]</scope>
    <source>
        <strain evidence="1 2">LMA-1147</strain>
    </source>
</reference>
<comment type="caution">
    <text evidence="1">The sequence shown here is derived from an EMBL/GenBank/DDBJ whole genome shotgun (WGS) entry which is preliminary data.</text>
</comment>
<gene>
    <name evidence="1" type="ORF">D0Z00_002295</name>
</gene>
<name>A0ACB6V4N7_9ASCO</name>
<dbReference type="EMBL" id="QVQA01000059">
    <property type="protein sequence ID" value="KAF5097776.1"/>
    <property type="molecule type" value="Genomic_DNA"/>
</dbReference>
<evidence type="ECO:0000313" key="1">
    <source>
        <dbReference type="EMBL" id="KAF5097776.1"/>
    </source>
</evidence>
<dbReference type="Proteomes" id="UP000744676">
    <property type="component" value="Unassembled WGS sequence"/>
</dbReference>
<accession>A0ACB6V4N7</accession>
<organism evidence="1 2">
    <name type="scientific">Geotrichum galactomycetum</name>
    <dbReference type="NCBI Taxonomy" id="27317"/>
    <lineage>
        <taxon>Eukaryota</taxon>
        <taxon>Fungi</taxon>
        <taxon>Dikarya</taxon>
        <taxon>Ascomycota</taxon>
        <taxon>Saccharomycotina</taxon>
        <taxon>Dipodascomycetes</taxon>
        <taxon>Dipodascales</taxon>
        <taxon>Dipodascaceae</taxon>
        <taxon>Geotrichum</taxon>
    </lineage>
</organism>
<sequence>MLVEETAMSSTSSPPTPLSASQPTSKLLRKLTKYETKYPELLKAYRAEQARIERLEELLQEWGVCDSVDEIDKIEDVLRSSTAASGADNTTNSESTYADNSDIETEAEETVVLRIEKESLEEQIELINRENANLKLRLSSEVAVEKSDRMEISSLVSIVAEKEDKIQQLLQENAELQQTVKSTETRLGILRTGLQAQESQRQRDSRLKQSLDAAQAGRDAALRDRDALRAQLAHLQNAAADHAEQLRTSDNRMADNHSRMAELADRLTDRTKQNKALETELERSRAKLQDRSRELAALQKCINSSENSQDLQFKELVARLQQAQAAQAALEQEASQAAKKRARDAGTQRRQLRELQDALDLAEREKARYATDARELRSSRSVADDRVLLAEQEADEARQEALQLKQTLAATETALKSAGKTIADLKGMLQAAQARVDRLSTDARANQINRLRSQKSTMALNSTLSSTSKDNARASSSFPAAAAAAAGTPNVAYIKNVLLGYLEHKTQRRLLLPVVSTVLEFKDNDETRFLAAIK</sequence>